<keyword evidence="3" id="KW-1185">Reference proteome</keyword>
<feature type="compositionally biased region" description="Low complexity" evidence="1">
    <location>
        <begin position="68"/>
        <end position="77"/>
    </location>
</feature>
<sequence length="187" mass="20499">MRVNDSRRTSRTTHAPSATPVLPPPVQSADQSRPMYGGTLVRAHRLHRTSPEPSPPPTTSGRRGSRGGTLSRSGLRPAHLGSAPLISRGPSGNEKSHGRTGCRSRPLARIITGLQVLTKKCSGSQRAREATTTSNYAAKHIHPNELQTSKRRRRPRVLFRRSRHGMPSSLKTRLIDPFPFEILAAQS</sequence>
<gene>
    <name evidence="2" type="ORF">BDY21DRAFT_24112</name>
</gene>
<reference evidence="2" key="1">
    <citation type="journal article" date="2020" name="Stud. Mycol.">
        <title>101 Dothideomycetes genomes: a test case for predicting lifestyles and emergence of pathogens.</title>
        <authorList>
            <person name="Haridas S."/>
            <person name="Albert R."/>
            <person name="Binder M."/>
            <person name="Bloem J."/>
            <person name="Labutti K."/>
            <person name="Salamov A."/>
            <person name="Andreopoulos B."/>
            <person name="Baker S."/>
            <person name="Barry K."/>
            <person name="Bills G."/>
            <person name="Bluhm B."/>
            <person name="Cannon C."/>
            <person name="Castanera R."/>
            <person name="Culley D."/>
            <person name="Daum C."/>
            <person name="Ezra D."/>
            <person name="Gonzalez J."/>
            <person name="Henrissat B."/>
            <person name="Kuo A."/>
            <person name="Liang C."/>
            <person name="Lipzen A."/>
            <person name="Lutzoni F."/>
            <person name="Magnuson J."/>
            <person name="Mondo S."/>
            <person name="Nolan M."/>
            <person name="Ohm R."/>
            <person name="Pangilinan J."/>
            <person name="Park H.-J."/>
            <person name="Ramirez L."/>
            <person name="Alfaro M."/>
            <person name="Sun H."/>
            <person name="Tritt A."/>
            <person name="Yoshinaga Y."/>
            <person name="Zwiers L.-H."/>
            <person name="Turgeon B."/>
            <person name="Goodwin S."/>
            <person name="Spatafora J."/>
            <person name="Crous P."/>
            <person name="Grigoriev I."/>
        </authorList>
    </citation>
    <scope>NUCLEOTIDE SEQUENCE</scope>
    <source>
        <strain evidence="2">ATCC 16933</strain>
    </source>
</reference>
<evidence type="ECO:0000313" key="3">
    <source>
        <dbReference type="Proteomes" id="UP000799766"/>
    </source>
</evidence>
<accession>A0A6A6P1M8</accession>
<dbReference type="Proteomes" id="UP000799766">
    <property type="component" value="Unassembled WGS sequence"/>
</dbReference>
<protein>
    <submittedName>
        <fullName evidence="2">Uncharacterized protein</fullName>
    </submittedName>
</protein>
<dbReference type="AlphaFoldDB" id="A0A6A6P1M8"/>
<proteinExistence type="predicted"/>
<evidence type="ECO:0000256" key="1">
    <source>
        <dbReference type="SAM" id="MobiDB-lite"/>
    </source>
</evidence>
<evidence type="ECO:0000313" key="2">
    <source>
        <dbReference type="EMBL" id="KAF2457373.1"/>
    </source>
</evidence>
<organism evidence="2 3">
    <name type="scientific">Lineolata rhizophorae</name>
    <dbReference type="NCBI Taxonomy" id="578093"/>
    <lineage>
        <taxon>Eukaryota</taxon>
        <taxon>Fungi</taxon>
        <taxon>Dikarya</taxon>
        <taxon>Ascomycota</taxon>
        <taxon>Pezizomycotina</taxon>
        <taxon>Dothideomycetes</taxon>
        <taxon>Dothideomycetes incertae sedis</taxon>
        <taxon>Lineolatales</taxon>
        <taxon>Lineolataceae</taxon>
        <taxon>Lineolata</taxon>
    </lineage>
</organism>
<dbReference type="EMBL" id="MU001680">
    <property type="protein sequence ID" value="KAF2457373.1"/>
    <property type="molecule type" value="Genomic_DNA"/>
</dbReference>
<feature type="region of interest" description="Disordered" evidence="1">
    <location>
        <begin position="1"/>
        <end position="106"/>
    </location>
</feature>
<name>A0A6A6P1M8_9PEZI</name>